<keyword evidence="3" id="KW-0227">DNA damage</keyword>
<dbReference type="EMBL" id="JBHSLF010000018">
    <property type="protein sequence ID" value="MFC5344100.1"/>
    <property type="molecule type" value="Genomic_DNA"/>
</dbReference>
<evidence type="ECO:0000256" key="2">
    <source>
        <dbReference type="ARBA" id="ARBA00022741"/>
    </source>
</evidence>
<evidence type="ECO:0000256" key="15">
    <source>
        <dbReference type="PROSITE-ProRule" id="PRU00560"/>
    </source>
</evidence>
<gene>
    <name evidence="18" type="primary">addA</name>
    <name evidence="18" type="ORF">ACFPIE_09260</name>
</gene>
<dbReference type="InterPro" id="IPR014151">
    <property type="entry name" value="DNA_helicase_AddA"/>
</dbReference>
<evidence type="ECO:0000256" key="3">
    <source>
        <dbReference type="ARBA" id="ARBA00022763"/>
    </source>
</evidence>
<keyword evidence="10" id="KW-0413">Isomerase</keyword>
<evidence type="ECO:0000259" key="16">
    <source>
        <dbReference type="PROSITE" id="PS51198"/>
    </source>
</evidence>
<keyword evidence="4 15" id="KW-0378">Hydrolase</keyword>
<dbReference type="InterPro" id="IPR027417">
    <property type="entry name" value="P-loop_NTPase"/>
</dbReference>
<keyword evidence="1" id="KW-0540">Nuclease</keyword>
<dbReference type="InterPro" id="IPR011604">
    <property type="entry name" value="PDDEXK-like_dom_sf"/>
</dbReference>
<dbReference type="PANTHER" id="PTHR11070:SF2">
    <property type="entry name" value="ATP-DEPENDENT DNA HELICASE SRS2"/>
    <property type="match status" value="1"/>
</dbReference>
<comment type="catalytic activity">
    <reaction evidence="14">
        <text>ATP + H2O = ADP + phosphate + H(+)</text>
        <dbReference type="Rhea" id="RHEA:13065"/>
        <dbReference type="ChEBI" id="CHEBI:15377"/>
        <dbReference type="ChEBI" id="CHEBI:15378"/>
        <dbReference type="ChEBI" id="CHEBI:30616"/>
        <dbReference type="ChEBI" id="CHEBI:43474"/>
        <dbReference type="ChEBI" id="CHEBI:456216"/>
        <dbReference type="EC" id="5.6.2.4"/>
    </reaction>
</comment>
<feature type="domain" description="UvrD-like helicase ATP-binding" evidence="16">
    <location>
        <begin position="6"/>
        <end position="489"/>
    </location>
</feature>
<dbReference type="GO" id="GO:0004386">
    <property type="term" value="F:helicase activity"/>
    <property type="evidence" value="ECO:0007669"/>
    <property type="project" value="UniProtKB-KW"/>
</dbReference>
<keyword evidence="7 15" id="KW-0067">ATP-binding</keyword>
<dbReference type="NCBIfam" id="TIGR02784">
    <property type="entry name" value="addA_alphas"/>
    <property type="match status" value="1"/>
</dbReference>
<dbReference type="PROSITE" id="PS51217">
    <property type="entry name" value="UVRD_HELICASE_CTER"/>
    <property type="match status" value="1"/>
</dbReference>
<evidence type="ECO:0000256" key="14">
    <source>
        <dbReference type="ARBA" id="ARBA00048988"/>
    </source>
</evidence>
<dbReference type="InterPro" id="IPR014016">
    <property type="entry name" value="UvrD-like_ATP-bd"/>
</dbReference>
<dbReference type="RefSeq" id="WP_374037356.1">
    <property type="nucleotide sequence ID" value="NZ_CP169082.1"/>
</dbReference>
<evidence type="ECO:0000259" key="17">
    <source>
        <dbReference type="PROSITE" id="PS51217"/>
    </source>
</evidence>
<organism evidence="18 19">
    <name type="scientific">Brevundimonas staleyi</name>
    <dbReference type="NCBI Taxonomy" id="74326"/>
    <lineage>
        <taxon>Bacteria</taxon>
        <taxon>Pseudomonadati</taxon>
        <taxon>Pseudomonadota</taxon>
        <taxon>Alphaproteobacteria</taxon>
        <taxon>Caulobacterales</taxon>
        <taxon>Caulobacteraceae</taxon>
        <taxon>Brevundimonas</taxon>
    </lineage>
</organism>
<evidence type="ECO:0000313" key="18">
    <source>
        <dbReference type="EMBL" id="MFC5344100.1"/>
    </source>
</evidence>
<dbReference type="InterPro" id="IPR000212">
    <property type="entry name" value="DNA_helicase_UvrD/REP"/>
</dbReference>
<dbReference type="Gene3D" id="3.40.50.300">
    <property type="entry name" value="P-loop containing nucleotide triphosphate hydrolases"/>
    <property type="match status" value="4"/>
</dbReference>
<keyword evidence="2 15" id="KW-0547">Nucleotide-binding</keyword>
<dbReference type="InterPro" id="IPR038726">
    <property type="entry name" value="PDDEXK_AddAB-type"/>
</dbReference>
<evidence type="ECO:0000313" key="19">
    <source>
        <dbReference type="Proteomes" id="UP001596152"/>
    </source>
</evidence>
<dbReference type="InterPro" id="IPR011335">
    <property type="entry name" value="Restrct_endonuc-II-like"/>
</dbReference>
<dbReference type="Gene3D" id="3.90.320.10">
    <property type="match status" value="1"/>
</dbReference>
<keyword evidence="9" id="KW-0234">DNA repair</keyword>
<comment type="catalytic activity">
    <reaction evidence="11">
        <text>Couples ATP hydrolysis with the unwinding of duplex DNA by translocating in the 3'-5' direction.</text>
        <dbReference type="EC" id="5.6.2.4"/>
    </reaction>
</comment>
<evidence type="ECO:0000256" key="11">
    <source>
        <dbReference type="ARBA" id="ARBA00034617"/>
    </source>
</evidence>
<dbReference type="PROSITE" id="PS51198">
    <property type="entry name" value="UVRD_HELICASE_ATP_BIND"/>
    <property type="match status" value="1"/>
</dbReference>
<evidence type="ECO:0000256" key="8">
    <source>
        <dbReference type="ARBA" id="ARBA00023125"/>
    </source>
</evidence>
<evidence type="ECO:0000256" key="12">
    <source>
        <dbReference type="ARBA" id="ARBA00034808"/>
    </source>
</evidence>
<evidence type="ECO:0000256" key="9">
    <source>
        <dbReference type="ARBA" id="ARBA00023204"/>
    </source>
</evidence>
<keyword evidence="19" id="KW-1185">Reference proteome</keyword>
<protein>
    <recommendedName>
        <fullName evidence="12">DNA 3'-5' helicase</fullName>
        <ecNumber evidence="12">5.6.2.4</ecNumber>
    </recommendedName>
    <alternativeName>
        <fullName evidence="13">DNA 3'-5' helicase II</fullName>
    </alternativeName>
</protein>
<evidence type="ECO:0000256" key="5">
    <source>
        <dbReference type="ARBA" id="ARBA00022806"/>
    </source>
</evidence>
<dbReference type="InterPro" id="IPR014017">
    <property type="entry name" value="DNA_helicase_UvrD-like_C"/>
</dbReference>
<comment type="caution">
    <text evidence="18">The sequence shown here is derived from an EMBL/GenBank/DDBJ whole genome shotgun (WGS) entry which is preliminary data.</text>
</comment>
<dbReference type="Proteomes" id="UP001596152">
    <property type="component" value="Unassembled WGS sequence"/>
</dbReference>
<dbReference type="Pfam" id="PF00580">
    <property type="entry name" value="UvrD-helicase"/>
    <property type="match status" value="1"/>
</dbReference>
<accession>A0ABW0FQW2</accession>
<sequence>MSLSPLEEARVQQRRAADPDVSVFVTANAGSGKTTTLVDRVARLLLKEVEPSEILCVTYTKAAAAEMQARLFEKLGLWAVADDAKLGDELAKLDGGDPKAFSHADLSSARRLFARALETPGGLKIQTIHAFCEKLLKRFPMEAGVSPSFRVLENEAAVALSRSARQELARLALKSPDGAIGRAYAHFAVALDWGAFNDLLGLLETKREDLAAYVEAVDNGAAPDSHGLTLADPTKTPETIEEDFLDWIDGSAWEETAQGMATGSADDVKAAQRMDAVTPGAWTVEAMAPVFLTDKGEARKKMGTKSAPPAAVAWLVDLQLKYLSMLDALKAARIADETVKVLTLARAHAALYEAAKHETGALDFTDLVSRTVRLLTEQASAAWVLFKLDGGIEHVLIDEAQDTAPDQWRIFRALTEEFFSGDGTERRRDRPRPIPRTVFAVGDEKQSIYSFQGARPERLREERRDYENMVAASGARFAGPDLTTSFRSTEEVLGFVDATFESPERTRALVGDIGDRHPHLAARAGQHGSVDLWPLFEDPVVEDRTAWNAPVDGEGAFSGRKKLARALAGEIKRQVAEGVAIHTRDKDGKPILRPARYGDFLVLVRRRDATFEEVIRALKSLGVPVAGADRMRLSDHIAFDDLKALARFALYPDDDLSLAEVLRSPLCDVSDFGDAASLYELAGAEQRKGRSLWSVLKARADEHPQWRRARDLLTTAIADRNRDPFAFFAAALNRIDETGRTGRARILARLGREAEEALDETLAQVLAAEERGGRDLETCLSMLEAADVEVKREMEGARDEVRVMTVHGSKGLEAPVVILPDTTSKAKPMGPGLMPLPIDPLDPSAGEGWLMCPGKAVDDCPASARAKQTRADRADAEQLRLLYVALTRARDRLIVMGRRLKRPATGFDEGSWWDVIAETFDRVGAREIEGEIRRYGVDDERVGLSDAAPVETVAIPAWARSLPPADPSARYVSPSQMEGAKRIAAPSPLAVASDGQGAALGRFRRGDLIHLLLERLPEMPVGDRRAAAARLLDKERDLSDAQRSEMIAAAFGVLEDDRFNAVFGPGSRAEIALTGGAEALRPGVVINGRIDRLVVTSERVLVVDYKTNRPAPDRIEDADPAYVAQMATYVAVLKRLYPDRPVEAALVWTDGPKLMPVPQGLMDEALAGLR</sequence>
<dbReference type="Pfam" id="PF12705">
    <property type="entry name" value="PDDEXK_1"/>
    <property type="match status" value="1"/>
</dbReference>
<evidence type="ECO:0000256" key="13">
    <source>
        <dbReference type="ARBA" id="ARBA00034923"/>
    </source>
</evidence>
<feature type="binding site" evidence="15">
    <location>
        <begin position="27"/>
        <end position="34"/>
    </location>
    <ligand>
        <name>ATP</name>
        <dbReference type="ChEBI" id="CHEBI:30616"/>
    </ligand>
</feature>
<evidence type="ECO:0000256" key="7">
    <source>
        <dbReference type="ARBA" id="ARBA00022840"/>
    </source>
</evidence>
<proteinExistence type="predicted"/>
<reference evidence="19" key="1">
    <citation type="journal article" date="2019" name="Int. J. Syst. Evol. Microbiol.">
        <title>The Global Catalogue of Microorganisms (GCM) 10K type strain sequencing project: providing services to taxonomists for standard genome sequencing and annotation.</title>
        <authorList>
            <consortium name="The Broad Institute Genomics Platform"/>
            <consortium name="The Broad Institute Genome Sequencing Center for Infectious Disease"/>
            <person name="Wu L."/>
            <person name="Ma J."/>
        </authorList>
    </citation>
    <scope>NUCLEOTIDE SEQUENCE [LARGE SCALE GENOMIC DNA]</scope>
    <source>
        <strain evidence="19">JCM 12125</strain>
    </source>
</reference>
<dbReference type="Pfam" id="PF13361">
    <property type="entry name" value="UvrD_C"/>
    <property type="match status" value="1"/>
</dbReference>
<evidence type="ECO:0000256" key="6">
    <source>
        <dbReference type="ARBA" id="ARBA00022839"/>
    </source>
</evidence>
<dbReference type="EC" id="5.6.2.4" evidence="12"/>
<dbReference type="SUPFAM" id="SSF52980">
    <property type="entry name" value="Restriction endonuclease-like"/>
    <property type="match status" value="1"/>
</dbReference>
<keyword evidence="5 15" id="KW-0347">Helicase</keyword>
<evidence type="ECO:0000256" key="1">
    <source>
        <dbReference type="ARBA" id="ARBA00022722"/>
    </source>
</evidence>
<feature type="domain" description="UvrD-like helicase C-terminal" evidence="17">
    <location>
        <begin position="511"/>
        <end position="811"/>
    </location>
</feature>
<evidence type="ECO:0000256" key="4">
    <source>
        <dbReference type="ARBA" id="ARBA00022801"/>
    </source>
</evidence>
<evidence type="ECO:0000256" key="10">
    <source>
        <dbReference type="ARBA" id="ARBA00023235"/>
    </source>
</evidence>
<keyword evidence="8" id="KW-0238">DNA-binding</keyword>
<name>A0ABW0FQW2_9CAUL</name>
<dbReference type="PANTHER" id="PTHR11070">
    <property type="entry name" value="UVRD / RECB / PCRA DNA HELICASE FAMILY MEMBER"/>
    <property type="match status" value="1"/>
</dbReference>
<dbReference type="SUPFAM" id="SSF52540">
    <property type="entry name" value="P-loop containing nucleoside triphosphate hydrolases"/>
    <property type="match status" value="1"/>
</dbReference>
<keyword evidence="6" id="KW-0269">Exonuclease</keyword>